<dbReference type="InterPro" id="IPR023198">
    <property type="entry name" value="PGP-like_dom2"/>
</dbReference>
<name>S1NT82_9ENTE</name>
<dbReference type="SFLD" id="SFLDG01129">
    <property type="entry name" value="C1.5:_HAD__Beta-PGM__Phosphata"/>
    <property type="match status" value="1"/>
</dbReference>
<dbReference type="Gene3D" id="1.10.150.240">
    <property type="entry name" value="Putative phosphatase, domain 2"/>
    <property type="match status" value="1"/>
</dbReference>
<dbReference type="EMBL" id="ASWJ01000004">
    <property type="protein sequence ID" value="EOW84114.1"/>
    <property type="molecule type" value="Genomic_DNA"/>
</dbReference>
<dbReference type="SFLD" id="SFLDS00003">
    <property type="entry name" value="Haloacid_Dehalogenase"/>
    <property type="match status" value="1"/>
</dbReference>
<evidence type="ECO:0000313" key="2">
    <source>
        <dbReference type="Proteomes" id="UP000014113"/>
    </source>
</evidence>
<organism evidence="1 2">
    <name type="scientific">Enterococcus columbae DSM 7374 = ATCC 51263</name>
    <dbReference type="NCBI Taxonomy" id="1121865"/>
    <lineage>
        <taxon>Bacteria</taxon>
        <taxon>Bacillati</taxon>
        <taxon>Bacillota</taxon>
        <taxon>Bacilli</taxon>
        <taxon>Lactobacillales</taxon>
        <taxon>Enterococcaceae</taxon>
        <taxon>Enterococcus</taxon>
    </lineage>
</organism>
<dbReference type="InterPro" id="IPR036412">
    <property type="entry name" value="HAD-like_sf"/>
</dbReference>
<dbReference type="eggNOG" id="COG0546">
    <property type="taxonomic scope" value="Bacteria"/>
</dbReference>
<dbReference type="RefSeq" id="WP_016182178.1">
    <property type="nucleotide sequence ID" value="NZ_JXKI01000061.1"/>
</dbReference>
<dbReference type="OrthoDB" id="9792518at2"/>
<reference evidence="1 2" key="1">
    <citation type="submission" date="2013-03" db="EMBL/GenBank/DDBJ databases">
        <title>The Genome Sequence of Enterococcus columbae ATCC_51263 (PacBio/Illumina hybrid assembly).</title>
        <authorList>
            <consortium name="The Broad Institute Genomics Platform"/>
            <consortium name="The Broad Institute Genome Sequencing Center for Infectious Disease"/>
            <person name="Earl A."/>
            <person name="Russ C."/>
            <person name="Gilmore M."/>
            <person name="Surin D."/>
            <person name="Walker B."/>
            <person name="Young S."/>
            <person name="Zeng Q."/>
            <person name="Gargeya S."/>
            <person name="Fitzgerald M."/>
            <person name="Haas B."/>
            <person name="Abouelleil A."/>
            <person name="Allen A.W."/>
            <person name="Alvarado L."/>
            <person name="Arachchi H.M."/>
            <person name="Berlin A.M."/>
            <person name="Chapman S.B."/>
            <person name="Gainer-Dewar J."/>
            <person name="Goldberg J."/>
            <person name="Griggs A."/>
            <person name="Gujja S."/>
            <person name="Hansen M."/>
            <person name="Howarth C."/>
            <person name="Imamovic A."/>
            <person name="Ireland A."/>
            <person name="Larimer J."/>
            <person name="McCowan C."/>
            <person name="Murphy C."/>
            <person name="Pearson M."/>
            <person name="Poon T.W."/>
            <person name="Priest M."/>
            <person name="Roberts A."/>
            <person name="Saif S."/>
            <person name="Shea T."/>
            <person name="Sisk P."/>
            <person name="Sykes S."/>
            <person name="Wortman J."/>
            <person name="Nusbaum C."/>
            <person name="Birren B."/>
        </authorList>
    </citation>
    <scope>NUCLEOTIDE SEQUENCE [LARGE SCALE GENOMIC DNA]</scope>
    <source>
        <strain evidence="1 2">ATCC 51263</strain>
    </source>
</reference>
<dbReference type="SUPFAM" id="SSF56784">
    <property type="entry name" value="HAD-like"/>
    <property type="match status" value="1"/>
</dbReference>
<dbReference type="GO" id="GO:0004713">
    <property type="term" value="F:protein tyrosine kinase activity"/>
    <property type="evidence" value="ECO:0007669"/>
    <property type="project" value="TreeGrafter"/>
</dbReference>
<sequence length="221" mass="24295">MVVDSTRLFADKKYLLFDFDGTIVDSSQGIFAAIQYALKQLNLPAVDQKILNTFIGPPLLDSFIQLGLSADLAKQAVSCYRSFYEKEAMYQLQMYPKIKESLQILSQSYQLYIASSKPEVFVKQLAEHLAIAQYFTGIFGADLSGERSKKADVISYALASANLKANEGVMIGDRSHDCSGAKINQLSAIGVLYGFGSQKELLAAGADYLCASPEELVLLFR</sequence>
<dbReference type="InterPro" id="IPR050155">
    <property type="entry name" value="HAD-like_hydrolase_sf"/>
</dbReference>
<dbReference type="InterPro" id="IPR023214">
    <property type="entry name" value="HAD_sf"/>
</dbReference>
<dbReference type="GO" id="GO:0005829">
    <property type="term" value="C:cytosol"/>
    <property type="evidence" value="ECO:0007669"/>
    <property type="project" value="TreeGrafter"/>
</dbReference>
<dbReference type="InterPro" id="IPR041492">
    <property type="entry name" value="HAD_2"/>
</dbReference>
<dbReference type="AlphaFoldDB" id="S1NT82"/>
<evidence type="ECO:0008006" key="3">
    <source>
        <dbReference type="Google" id="ProtNLM"/>
    </source>
</evidence>
<dbReference type="Gene3D" id="3.40.50.1000">
    <property type="entry name" value="HAD superfamily/HAD-like"/>
    <property type="match status" value="1"/>
</dbReference>
<dbReference type="PANTHER" id="PTHR43434:SF20">
    <property type="entry name" value="5'-NUCLEOTIDASE"/>
    <property type="match status" value="1"/>
</dbReference>
<dbReference type="STRING" id="1121865.OMW_00004"/>
<keyword evidence="2" id="KW-1185">Reference proteome</keyword>
<accession>S1NT82</accession>
<dbReference type="Pfam" id="PF13419">
    <property type="entry name" value="HAD_2"/>
    <property type="match status" value="1"/>
</dbReference>
<comment type="caution">
    <text evidence="1">The sequence shown here is derived from an EMBL/GenBank/DDBJ whole genome shotgun (WGS) entry which is preliminary data.</text>
</comment>
<gene>
    <name evidence="1" type="ORF">I568_00597</name>
</gene>
<dbReference type="PATRIC" id="fig|1121865.3.peg.1"/>
<evidence type="ECO:0000313" key="1">
    <source>
        <dbReference type="EMBL" id="EOW84114.1"/>
    </source>
</evidence>
<proteinExistence type="predicted"/>
<protein>
    <recommendedName>
        <fullName evidence="3">HAD hydrolase, family IA</fullName>
    </recommendedName>
</protein>
<dbReference type="PANTHER" id="PTHR43434">
    <property type="entry name" value="PHOSPHOGLYCOLATE PHOSPHATASE"/>
    <property type="match status" value="1"/>
</dbReference>
<dbReference type="Proteomes" id="UP000014113">
    <property type="component" value="Unassembled WGS sequence"/>
</dbReference>